<dbReference type="RefSeq" id="WP_202830256.1">
    <property type="nucleotide sequence ID" value="NZ_JAETWB010000001.1"/>
</dbReference>
<dbReference type="EMBL" id="JAETWB010000001">
    <property type="protein sequence ID" value="MBL6077123.1"/>
    <property type="molecule type" value="Genomic_DNA"/>
</dbReference>
<feature type="chain" id="PRO_5047407387" evidence="2">
    <location>
        <begin position="20"/>
        <end position="313"/>
    </location>
</feature>
<evidence type="ECO:0000256" key="2">
    <source>
        <dbReference type="SAM" id="SignalP"/>
    </source>
</evidence>
<dbReference type="Gene3D" id="3.40.190.10">
    <property type="entry name" value="Periplasmic binding protein-like II"/>
    <property type="match status" value="1"/>
</dbReference>
<proteinExistence type="inferred from homology"/>
<organism evidence="3 4">
    <name type="scientific">Belnapia arida</name>
    <dbReference type="NCBI Taxonomy" id="2804533"/>
    <lineage>
        <taxon>Bacteria</taxon>
        <taxon>Pseudomonadati</taxon>
        <taxon>Pseudomonadota</taxon>
        <taxon>Alphaproteobacteria</taxon>
        <taxon>Acetobacterales</taxon>
        <taxon>Roseomonadaceae</taxon>
        <taxon>Belnapia</taxon>
    </lineage>
</organism>
<gene>
    <name evidence="3" type="ORF">JMJ56_03830</name>
</gene>
<dbReference type="Gene3D" id="3.40.190.150">
    <property type="entry name" value="Bordetella uptake gene, domain 1"/>
    <property type="match status" value="1"/>
</dbReference>
<dbReference type="InterPro" id="IPR042100">
    <property type="entry name" value="Bug_dom1"/>
</dbReference>
<dbReference type="PANTHER" id="PTHR42928:SF5">
    <property type="entry name" value="BLR1237 PROTEIN"/>
    <property type="match status" value="1"/>
</dbReference>
<dbReference type="InterPro" id="IPR005064">
    <property type="entry name" value="BUG"/>
</dbReference>
<dbReference type="Proteomes" id="UP000660885">
    <property type="component" value="Unassembled WGS sequence"/>
</dbReference>
<feature type="signal peptide" evidence="2">
    <location>
        <begin position="1"/>
        <end position="19"/>
    </location>
</feature>
<dbReference type="PANTHER" id="PTHR42928">
    <property type="entry name" value="TRICARBOXYLATE-BINDING PROTEIN"/>
    <property type="match status" value="1"/>
</dbReference>
<dbReference type="CDD" id="cd07012">
    <property type="entry name" value="PBP2_Bug_TTT"/>
    <property type="match status" value="1"/>
</dbReference>
<sequence>MPSRRALLAALALPAPALAQPRPLRIIVPFAPGGSGDITARLVGRHIEATTGQPVVVDNRPGANGVIGTMAVKAAAPDGLTLLLATSSTHSANPSLVRDLPYDPERDFIGIGFFASNGAYLMVRPEAPWRDVPSLVAEAKARPGQMFFGHFNASSRLPGEMLNLMAGTQVQGVPYRTIGAAFGDLIAGRLDLIFVDTTAGDAYLAQGQTRALALTAPRRWARWPDLPVMAETWPDYHLTGFLGLAVPAGTPRQAAERLNALANEAGQTEPARSRMQEFGLDPKVLDLEQIANLLRTEREKWARFVRLAGIEPE</sequence>
<dbReference type="SUPFAM" id="SSF53850">
    <property type="entry name" value="Periplasmic binding protein-like II"/>
    <property type="match status" value="1"/>
</dbReference>
<evidence type="ECO:0000313" key="3">
    <source>
        <dbReference type="EMBL" id="MBL6077123.1"/>
    </source>
</evidence>
<comment type="caution">
    <text evidence="3">The sequence shown here is derived from an EMBL/GenBank/DDBJ whole genome shotgun (WGS) entry which is preliminary data.</text>
</comment>
<protein>
    <submittedName>
        <fullName evidence="3">Tripartite tricarboxylate transporter substrate binding protein</fullName>
    </submittedName>
</protein>
<dbReference type="PIRSF" id="PIRSF017082">
    <property type="entry name" value="YflP"/>
    <property type="match status" value="1"/>
</dbReference>
<reference evidence="3 4" key="1">
    <citation type="submission" date="2021-01" db="EMBL/GenBank/DDBJ databases">
        <title>Belnapia mucosa sp. nov. and Belnapia arida sp. nov., isolated from the Tabernas Desert (Almeria, Spain).</title>
        <authorList>
            <person name="Molina-Menor E."/>
            <person name="Vidal-Verdu A."/>
            <person name="Calonge A."/>
            <person name="Satari L."/>
            <person name="Pereto J."/>
            <person name="Porcar M."/>
        </authorList>
    </citation>
    <scope>NUCLEOTIDE SEQUENCE [LARGE SCALE GENOMIC DNA]</scope>
    <source>
        <strain evidence="3 4">T18</strain>
    </source>
</reference>
<dbReference type="Pfam" id="PF03401">
    <property type="entry name" value="TctC"/>
    <property type="match status" value="1"/>
</dbReference>
<evidence type="ECO:0000256" key="1">
    <source>
        <dbReference type="ARBA" id="ARBA00006987"/>
    </source>
</evidence>
<name>A0ABS1TXG3_9PROT</name>
<evidence type="ECO:0000313" key="4">
    <source>
        <dbReference type="Proteomes" id="UP000660885"/>
    </source>
</evidence>
<keyword evidence="4" id="KW-1185">Reference proteome</keyword>
<accession>A0ABS1TXG3</accession>
<keyword evidence="2" id="KW-0732">Signal</keyword>
<comment type="similarity">
    <text evidence="1">Belongs to the UPF0065 (bug) family.</text>
</comment>